<protein>
    <recommendedName>
        <fullName evidence="3">Response regulatory domain-containing protein</fullName>
    </recommendedName>
</protein>
<evidence type="ECO:0008006" key="3">
    <source>
        <dbReference type="Google" id="ProtNLM"/>
    </source>
</evidence>
<dbReference type="Proteomes" id="UP000182229">
    <property type="component" value="Unassembled WGS sequence"/>
</dbReference>
<evidence type="ECO:0000313" key="2">
    <source>
        <dbReference type="Proteomes" id="UP000182229"/>
    </source>
</evidence>
<gene>
    <name evidence="1" type="ORF">BON30_11445</name>
</gene>
<dbReference type="EMBL" id="MPIN01000002">
    <property type="protein sequence ID" value="OJH41460.1"/>
    <property type="molecule type" value="Genomic_DNA"/>
</dbReference>
<evidence type="ECO:0000313" key="1">
    <source>
        <dbReference type="EMBL" id="OJH41460.1"/>
    </source>
</evidence>
<name>A0A1L9BGS9_9BACT</name>
<proteinExistence type="predicted"/>
<reference evidence="1 2" key="2">
    <citation type="submission" date="2016-12" db="EMBL/GenBank/DDBJ databases">
        <title>Draft Genome Sequence of Cystobacter ferrugineus Strain Cbfe23.</title>
        <authorList>
            <person name="Akbar S."/>
            <person name="Dowd S.E."/>
            <person name="Stevens D.C."/>
        </authorList>
    </citation>
    <scope>NUCLEOTIDE SEQUENCE [LARGE SCALE GENOMIC DNA]</scope>
    <source>
        <strain evidence="1 2">Cbfe23</strain>
    </source>
</reference>
<keyword evidence="2" id="KW-1185">Reference proteome</keyword>
<dbReference type="OrthoDB" id="5524731at2"/>
<comment type="caution">
    <text evidence="1">The sequence shown here is derived from an EMBL/GenBank/DDBJ whole genome shotgun (WGS) entry which is preliminary data.</text>
</comment>
<accession>A0A1L9BGS9</accession>
<dbReference type="AlphaFoldDB" id="A0A1L9BGS9"/>
<sequence>MEGVLPRTVRLLGADESLRSLLSDVLGDMGIPLEEDGGEARADVVLALVEREDSVRGVLREVSGAAPVIVLLPFEDERLRCLAMRLGARSCYALGTPLEALKRLLREVGLSSAPGGWGGEAR</sequence>
<organism evidence="1 2">
    <name type="scientific">Cystobacter ferrugineus</name>
    <dbReference type="NCBI Taxonomy" id="83449"/>
    <lineage>
        <taxon>Bacteria</taxon>
        <taxon>Pseudomonadati</taxon>
        <taxon>Myxococcota</taxon>
        <taxon>Myxococcia</taxon>
        <taxon>Myxococcales</taxon>
        <taxon>Cystobacterineae</taxon>
        <taxon>Archangiaceae</taxon>
        <taxon>Cystobacter</taxon>
    </lineage>
</organism>
<dbReference type="STRING" id="83449.BON30_11445"/>
<reference evidence="2" key="1">
    <citation type="submission" date="2016-11" db="EMBL/GenBank/DDBJ databases">
        <authorList>
            <person name="Shukria A."/>
            <person name="Stevens D.C."/>
        </authorList>
    </citation>
    <scope>NUCLEOTIDE SEQUENCE [LARGE SCALE GENOMIC DNA]</scope>
    <source>
        <strain evidence="2">Cbfe23</strain>
    </source>
</reference>